<dbReference type="Proteomes" id="UP000887563">
    <property type="component" value="Unplaced"/>
</dbReference>
<evidence type="ECO:0000256" key="1">
    <source>
        <dbReference type="SAM" id="MobiDB-lite"/>
    </source>
</evidence>
<protein>
    <submittedName>
        <fullName evidence="4">Uncharacterized protein</fullName>
    </submittedName>
</protein>
<keyword evidence="2" id="KW-0472">Membrane</keyword>
<reference evidence="4" key="1">
    <citation type="submission" date="2022-11" db="UniProtKB">
        <authorList>
            <consortium name="WormBaseParasite"/>
        </authorList>
    </citation>
    <scope>IDENTIFICATION</scope>
</reference>
<feature type="transmembrane region" description="Helical" evidence="2">
    <location>
        <begin position="161"/>
        <end position="181"/>
    </location>
</feature>
<evidence type="ECO:0000313" key="4">
    <source>
        <dbReference type="WBParaSite" id="Minc3s11893g45226"/>
    </source>
</evidence>
<accession>A0A914P4A1</accession>
<keyword evidence="3" id="KW-1185">Reference proteome</keyword>
<feature type="compositionally biased region" description="Polar residues" evidence="1">
    <location>
        <begin position="284"/>
        <end position="296"/>
    </location>
</feature>
<feature type="region of interest" description="Disordered" evidence="1">
    <location>
        <begin position="258"/>
        <end position="297"/>
    </location>
</feature>
<feature type="compositionally biased region" description="Polar residues" evidence="1">
    <location>
        <begin position="203"/>
        <end position="216"/>
    </location>
</feature>
<organism evidence="3 4">
    <name type="scientific">Meloidogyne incognita</name>
    <name type="common">Southern root-knot nematode worm</name>
    <name type="synonym">Oxyuris incognita</name>
    <dbReference type="NCBI Taxonomy" id="6306"/>
    <lineage>
        <taxon>Eukaryota</taxon>
        <taxon>Metazoa</taxon>
        <taxon>Ecdysozoa</taxon>
        <taxon>Nematoda</taxon>
        <taxon>Chromadorea</taxon>
        <taxon>Rhabditida</taxon>
        <taxon>Tylenchina</taxon>
        <taxon>Tylenchomorpha</taxon>
        <taxon>Tylenchoidea</taxon>
        <taxon>Meloidogynidae</taxon>
        <taxon>Meloidogyninae</taxon>
        <taxon>Meloidogyne</taxon>
        <taxon>Meloidogyne incognita group</taxon>
    </lineage>
</organism>
<sequence length="325" mass="36401">LFEKWRYMHQTREQRCTEYPKDNPDCCPPDQYRNSSMYLMEPFLNCDGLKNEYNDNMYEYEDRSVYTCNATTECPSKYMFCDRSKDKPHCASKVKLGGNCTGFPPGTDVCWNGTCVNDVCVYVPTTTPLPTTTPIPTTTPLPTTEIVQDSLQGRMFVGMELVLMMFAFMYRVYYAAINSIFTISKGLNIKIDDSETTKEPGVSTIQQANSASSITTPKALEPPNPPRHISKSPSSTSNPLPITVPGEMKKDLPNVAQADTTPLPSTATTFSKITGSNPIERKSTPTTKKVQNTTPCNPIKLSTREQINEYLRRLFGGKPKNKCKN</sequence>
<keyword evidence="2" id="KW-1133">Transmembrane helix</keyword>
<evidence type="ECO:0000313" key="3">
    <source>
        <dbReference type="Proteomes" id="UP000887563"/>
    </source>
</evidence>
<evidence type="ECO:0000256" key="2">
    <source>
        <dbReference type="SAM" id="Phobius"/>
    </source>
</evidence>
<keyword evidence="2" id="KW-0812">Transmembrane</keyword>
<feature type="compositionally biased region" description="Polar residues" evidence="1">
    <location>
        <begin position="231"/>
        <end position="240"/>
    </location>
</feature>
<feature type="compositionally biased region" description="Polar residues" evidence="1">
    <location>
        <begin position="258"/>
        <end position="277"/>
    </location>
</feature>
<dbReference type="WBParaSite" id="Minc3s11893g45226">
    <property type="protein sequence ID" value="Minc3s11893g45226"/>
    <property type="gene ID" value="Minc3s11893g45226"/>
</dbReference>
<feature type="region of interest" description="Disordered" evidence="1">
    <location>
        <begin position="195"/>
        <end position="244"/>
    </location>
</feature>
<dbReference type="AlphaFoldDB" id="A0A914P4A1"/>
<name>A0A914P4A1_MELIC</name>
<proteinExistence type="predicted"/>